<dbReference type="EMBL" id="JACEIO010000014">
    <property type="protein sequence ID" value="MBA4537056.1"/>
    <property type="molecule type" value="Genomic_DNA"/>
</dbReference>
<gene>
    <name evidence="2" type="ORF">G4D64_07445</name>
    <name evidence="1" type="ORF">H1Z61_07830</name>
</gene>
<evidence type="ECO:0000313" key="4">
    <source>
        <dbReference type="Proteomes" id="UP000570010"/>
    </source>
</evidence>
<dbReference type="Proteomes" id="UP000472971">
    <property type="component" value="Unassembled WGS sequence"/>
</dbReference>
<organism evidence="2 3">
    <name type="scientific">Bacillus aquiflavi</name>
    <dbReference type="NCBI Taxonomy" id="2672567"/>
    <lineage>
        <taxon>Bacteria</taxon>
        <taxon>Bacillati</taxon>
        <taxon>Bacillota</taxon>
        <taxon>Bacilli</taxon>
        <taxon>Bacillales</taxon>
        <taxon>Bacillaceae</taxon>
        <taxon>Bacillus</taxon>
    </lineage>
</organism>
<evidence type="ECO:0000313" key="3">
    <source>
        <dbReference type="Proteomes" id="UP000472971"/>
    </source>
</evidence>
<dbReference type="Proteomes" id="UP000570010">
    <property type="component" value="Unassembled WGS sequence"/>
</dbReference>
<reference evidence="1 4" key="2">
    <citation type="submission" date="2020-07" db="EMBL/GenBank/DDBJ databases">
        <authorList>
            <person name="Feng H."/>
        </authorList>
    </citation>
    <scope>NUCLEOTIDE SEQUENCE [LARGE SCALE GENOMIC DNA]</scope>
    <source>
        <strain evidence="1">S-12</strain>
        <strain evidence="4">s-12</strain>
    </source>
</reference>
<reference evidence="2 3" key="1">
    <citation type="submission" date="2020-02" db="EMBL/GenBank/DDBJ databases">
        <title>Bacillus aquiflavi sp. nov., isolated from yellow water of strong flavor Chinese baijiu in Yibin region of China.</title>
        <authorList>
            <person name="Xie J."/>
        </authorList>
    </citation>
    <scope>NUCLEOTIDE SEQUENCE [LARGE SCALE GENOMIC DNA]</scope>
    <source>
        <strain evidence="2 3">3H-10</strain>
    </source>
</reference>
<dbReference type="RefSeq" id="WP_163241703.1">
    <property type="nucleotide sequence ID" value="NZ_CP082780.1"/>
</dbReference>
<protein>
    <submittedName>
        <fullName evidence="2">SIR2 family protein</fullName>
    </submittedName>
</protein>
<dbReference type="AlphaFoldDB" id="A0A6B3W056"/>
<accession>A0A6B3W056</accession>
<comment type="caution">
    <text evidence="2">The sequence shown here is derived from an EMBL/GenBank/DDBJ whole genome shotgun (WGS) entry which is preliminary data.</text>
</comment>
<dbReference type="PIRSF" id="PIRSF014677">
    <property type="entry name" value="UCP014677"/>
    <property type="match status" value="1"/>
</dbReference>
<dbReference type="InterPro" id="IPR011202">
    <property type="entry name" value="UCP014677"/>
</dbReference>
<keyword evidence="3" id="KW-1185">Reference proteome</keyword>
<sequence length="503" mass="59002">MNIKEFVNKYTNHPVLFVGTGFSLRYIKETFTWDELLAHAAFELKGNDNYYLDLKYKNQVEGKYNYPMIATAIEKQFDETLMVDCESKFEELNAEFYDNMREHKNVSRFKLYISRLLSNYELKEQQQKEILELKKIRKNIGSIITTNYDTFVEDIFEFNTLIGNEILLSNPYGSVYKIHGCVNQPEKIIINNDDYIKFNERYELIRAQLLSLFIHNPIIFLGYSVSDDNIKQILKTIFTYVNPNTNEAEKIRSNFLLVEYEEGSNNIKITDHDIDIDGFPTIRINKLKTDNFLELYEELSRLYLPVSAMDIRKVQNVVKDIYTGQGGIKVSITEDIETLKNGEKVLAIGSLKTIKYEYHTTSEIMEKYFKIIDESNHQLLELIDKHKIQSNQYFPIYGFSKIQPKLKNIDKLKTIQNSKVENVFKGVTDIGNEHGTIDEILSDGKISNSKEILAIAFGIMKDRIELEDAEHFLRNFRDKKTTNYRKLLCIYDYKRYSSEENDL</sequence>
<evidence type="ECO:0000313" key="1">
    <source>
        <dbReference type="EMBL" id="MBA4537056.1"/>
    </source>
</evidence>
<dbReference type="EMBL" id="JAAIWN010000013">
    <property type="protein sequence ID" value="NEY81353.1"/>
    <property type="molecule type" value="Genomic_DNA"/>
</dbReference>
<dbReference type="Pfam" id="PF13289">
    <property type="entry name" value="SIR2_2"/>
    <property type="match status" value="1"/>
</dbReference>
<name>A0A6B3W056_9BACI</name>
<proteinExistence type="predicted"/>
<evidence type="ECO:0000313" key="2">
    <source>
        <dbReference type="EMBL" id="NEY81353.1"/>
    </source>
</evidence>